<protein>
    <submittedName>
        <fullName evidence="3">Uncharacterized protein</fullName>
    </submittedName>
</protein>
<name>A0A9W4XLF2_9ASCO</name>
<comment type="similarity">
    <text evidence="1">Belongs to the STK19 family.</text>
</comment>
<dbReference type="GO" id="GO:0046579">
    <property type="term" value="P:positive regulation of Ras protein signal transduction"/>
    <property type="evidence" value="ECO:0007669"/>
    <property type="project" value="TreeGrafter"/>
</dbReference>
<dbReference type="Pfam" id="PF10494">
    <property type="entry name" value="Stk19"/>
    <property type="match status" value="1"/>
</dbReference>
<proteinExistence type="inferred from homology"/>
<reference evidence="3" key="1">
    <citation type="submission" date="2022-12" db="EMBL/GenBank/DDBJ databases">
        <authorList>
            <person name="Brejova B."/>
        </authorList>
    </citation>
    <scope>NUCLEOTIDE SEQUENCE</scope>
</reference>
<dbReference type="EMBL" id="CANTUO010000002">
    <property type="protein sequence ID" value="CAI5758097.1"/>
    <property type="molecule type" value="Genomic_DNA"/>
</dbReference>
<comment type="caution">
    <text evidence="3">The sequence shown here is derived from an EMBL/GenBank/DDBJ whole genome shotgun (WGS) entry which is preliminary data.</text>
</comment>
<evidence type="ECO:0000256" key="2">
    <source>
        <dbReference type="SAM" id="MobiDB-lite"/>
    </source>
</evidence>
<evidence type="ECO:0000256" key="1">
    <source>
        <dbReference type="ARBA" id="ARBA00093458"/>
    </source>
</evidence>
<feature type="compositionally biased region" description="Polar residues" evidence="2">
    <location>
        <begin position="1"/>
        <end position="16"/>
    </location>
</feature>
<dbReference type="PANTHER" id="PTHR15243:SF0">
    <property type="entry name" value="SERINE_THREONINE-PROTEIN KINASE 19"/>
    <property type="match status" value="1"/>
</dbReference>
<dbReference type="InterPro" id="IPR018865">
    <property type="entry name" value="STK19-like"/>
</dbReference>
<dbReference type="OrthoDB" id="3980126at2759"/>
<feature type="region of interest" description="Disordered" evidence="2">
    <location>
        <begin position="1"/>
        <end position="61"/>
    </location>
</feature>
<dbReference type="AlphaFoldDB" id="A0A9W4XLF2"/>
<evidence type="ECO:0000313" key="4">
    <source>
        <dbReference type="Proteomes" id="UP001152885"/>
    </source>
</evidence>
<dbReference type="PANTHER" id="PTHR15243">
    <property type="entry name" value="SERINE/THREONINE-PROTEIN KINASE 19"/>
    <property type="match status" value="1"/>
</dbReference>
<keyword evidence="4" id="KW-1185">Reference proteome</keyword>
<feature type="compositionally biased region" description="Basic residues" evidence="2">
    <location>
        <begin position="17"/>
        <end position="27"/>
    </location>
</feature>
<organism evidence="3 4">
    <name type="scientific">Candida verbasci</name>
    <dbReference type="NCBI Taxonomy" id="1227364"/>
    <lineage>
        <taxon>Eukaryota</taxon>
        <taxon>Fungi</taxon>
        <taxon>Dikarya</taxon>
        <taxon>Ascomycota</taxon>
        <taxon>Saccharomycotina</taxon>
        <taxon>Pichiomycetes</taxon>
        <taxon>Debaryomycetaceae</taxon>
        <taxon>Candida/Lodderomyces clade</taxon>
        <taxon>Candida</taxon>
    </lineage>
</organism>
<dbReference type="Proteomes" id="UP001152885">
    <property type="component" value="Unassembled WGS sequence"/>
</dbReference>
<accession>A0A9W4XLF2</accession>
<sequence>MPLQSSAARTSSITSKSKLHSKSPIKKFQKDVKKILPTQNAYQDQLKKKKSSSSPSPSNHEIRISDYNVHLDYQLDNNQDLITAIDTILDNRWSESTKLHNKFQEYITHPYSDLEGQILSMKNVSNTAKIELLTFRKKFPSLVVITTLYSIFNGLGNTFVDKLIELNIRQGKVKKLIISNASPIINRSLNQYQSGKISYGYENMEVLVKSDEYYELLSEMIVISNDKDVKDIIDKYMVYMTRHYTDMYLRMEEFNDEEIKVLINKGLVTLTSNHLSEIETLYRVSYPGCGVFLKLINEGRAWITKTLTKQKDKQLLETDIWNKWQGYNTLTGDSKLNNFRKPFYGYDLNWILSDCLGSGIVEGFNTPVGRGWKLTGKI</sequence>
<evidence type="ECO:0000313" key="3">
    <source>
        <dbReference type="EMBL" id="CAI5758097.1"/>
    </source>
</evidence>
<gene>
    <name evidence="3" type="ORF">CANVERA_P2610</name>
</gene>